<evidence type="ECO:0000313" key="12">
    <source>
        <dbReference type="EMBL" id="GLK51763.1"/>
    </source>
</evidence>
<name>A0A9W6MN80_9PROT</name>
<proteinExistence type="predicted"/>
<dbReference type="InterPro" id="IPR017871">
    <property type="entry name" value="ABC_transporter-like_CS"/>
</dbReference>
<evidence type="ECO:0000259" key="11">
    <source>
        <dbReference type="PROSITE" id="PS51866"/>
    </source>
</evidence>
<gene>
    <name evidence="12" type="primary">modC</name>
    <name evidence="12" type="ORF">GCM10017621_12710</name>
</gene>
<dbReference type="AlphaFoldDB" id="A0A9W6MN80"/>
<evidence type="ECO:0000256" key="5">
    <source>
        <dbReference type="ARBA" id="ARBA00022741"/>
    </source>
</evidence>
<reference evidence="12" key="1">
    <citation type="journal article" date="2014" name="Int. J. Syst. Evol. Microbiol.">
        <title>Complete genome sequence of Corynebacterium casei LMG S-19264T (=DSM 44701T), isolated from a smear-ripened cheese.</title>
        <authorList>
            <consortium name="US DOE Joint Genome Institute (JGI-PGF)"/>
            <person name="Walter F."/>
            <person name="Albersmeier A."/>
            <person name="Kalinowski J."/>
            <person name="Ruckert C."/>
        </authorList>
    </citation>
    <scope>NUCLEOTIDE SEQUENCE</scope>
    <source>
        <strain evidence="12">VKM B-1513</strain>
    </source>
</reference>
<dbReference type="Proteomes" id="UP001143486">
    <property type="component" value="Unassembled WGS sequence"/>
</dbReference>
<keyword evidence="5" id="KW-0547">Nucleotide-binding</keyword>
<evidence type="ECO:0000313" key="13">
    <source>
        <dbReference type="Proteomes" id="UP001143486"/>
    </source>
</evidence>
<keyword evidence="7" id="KW-1278">Translocase</keyword>
<keyword evidence="6 12" id="KW-0067">ATP-binding</keyword>
<comment type="caution">
    <text evidence="12">The sequence shown here is derived from an EMBL/GenBank/DDBJ whole genome shotgun (WGS) entry which is preliminary data.</text>
</comment>
<dbReference type="PANTHER" id="PTHR43514">
    <property type="entry name" value="ABC TRANSPORTER I FAMILY MEMBER 10"/>
    <property type="match status" value="1"/>
</dbReference>
<dbReference type="PROSITE" id="PS00211">
    <property type="entry name" value="ABC_TRANSPORTER_1"/>
    <property type="match status" value="1"/>
</dbReference>
<sequence length="363" mass="38860">MPDRTLDIDLDHRRGGFSLTGRASLPLSGVTGIAGPNGAGKTSLLRVIAGLDRTRGNTIRFDSETWQYDTAFLPAHRRRAPLVFQDSRLFTHLSVAGNLDYAGRRAAPGGHGPDRAELIDLLQLAPLMARRTADLSGGERQRVALGRALSAGPRLLLLDEAFSALDAGFRQNLLPVLRERLTHWQLPALVVSHSARELAVMADHVLPVENGRVGTLCPRDAWLAGSEGAGDTTGEPGAVLTGRITGHDARLHLTDLHIGEHRIALPGLTGLSVGREARLYVPARDITLALDAVDGLSVRNRLPATVAAITDRPDTAWCDVELEVATQRLCARITRAAAEALSLKPGDTVIALIKSASLAPRQD</sequence>
<keyword evidence="2" id="KW-1003">Cell membrane</keyword>
<evidence type="ECO:0000256" key="8">
    <source>
        <dbReference type="ARBA" id="ARBA00023136"/>
    </source>
</evidence>
<dbReference type="InterPro" id="IPR050334">
    <property type="entry name" value="Molybdenum_import_ModC"/>
</dbReference>
<keyword evidence="1" id="KW-0813">Transport</keyword>
<dbReference type="GO" id="GO:0016887">
    <property type="term" value="F:ATP hydrolysis activity"/>
    <property type="evidence" value="ECO:0007669"/>
    <property type="project" value="InterPro"/>
</dbReference>
<evidence type="ECO:0000259" key="10">
    <source>
        <dbReference type="PROSITE" id="PS50893"/>
    </source>
</evidence>
<dbReference type="Gene3D" id="3.40.50.300">
    <property type="entry name" value="P-loop containing nucleotide triphosphate hydrolases"/>
    <property type="match status" value="1"/>
</dbReference>
<dbReference type="RefSeq" id="WP_271186129.1">
    <property type="nucleotide sequence ID" value="NZ_BSFE01000003.1"/>
</dbReference>
<dbReference type="EMBL" id="BSFE01000003">
    <property type="protein sequence ID" value="GLK51763.1"/>
    <property type="molecule type" value="Genomic_DNA"/>
</dbReference>
<keyword evidence="8" id="KW-0472">Membrane</keyword>
<dbReference type="PANTHER" id="PTHR43514:SF4">
    <property type="entry name" value="ABC TRANSPORTER I FAMILY MEMBER 10"/>
    <property type="match status" value="1"/>
</dbReference>
<organism evidence="12 13">
    <name type="scientific">Maricaulis virginensis</name>
    <dbReference type="NCBI Taxonomy" id="144022"/>
    <lineage>
        <taxon>Bacteria</taxon>
        <taxon>Pseudomonadati</taxon>
        <taxon>Pseudomonadota</taxon>
        <taxon>Alphaproteobacteria</taxon>
        <taxon>Maricaulales</taxon>
        <taxon>Maricaulaceae</taxon>
        <taxon>Maricaulis</taxon>
    </lineage>
</organism>
<evidence type="ECO:0000256" key="6">
    <source>
        <dbReference type="ARBA" id="ARBA00022840"/>
    </source>
</evidence>
<dbReference type="InterPro" id="IPR008995">
    <property type="entry name" value="Mo/tungstate-bd_C_term_dom"/>
</dbReference>
<dbReference type="GO" id="GO:0005524">
    <property type="term" value="F:ATP binding"/>
    <property type="evidence" value="ECO:0007669"/>
    <property type="project" value="UniProtKB-KW"/>
</dbReference>
<keyword evidence="4" id="KW-0997">Cell inner membrane</keyword>
<evidence type="ECO:0000256" key="3">
    <source>
        <dbReference type="ARBA" id="ARBA00022505"/>
    </source>
</evidence>
<feature type="domain" description="ABC transporter" evidence="10">
    <location>
        <begin position="3"/>
        <end position="235"/>
    </location>
</feature>
<reference evidence="12" key="2">
    <citation type="submission" date="2023-01" db="EMBL/GenBank/DDBJ databases">
        <authorList>
            <person name="Sun Q."/>
            <person name="Evtushenko L."/>
        </authorList>
    </citation>
    <scope>NUCLEOTIDE SEQUENCE</scope>
    <source>
        <strain evidence="12">VKM B-1513</strain>
    </source>
</reference>
<dbReference type="SMART" id="SM00382">
    <property type="entry name" value="AAA"/>
    <property type="match status" value="1"/>
</dbReference>
<dbReference type="InterPro" id="IPR004606">
    <property type="entry name" value="Mop_domain"/>
</dbReference>
<keyword evidence="3 9" id="KW-0500">Molybdenum</keyword>
<dbReference type="GO" id="GO:0015098">
    <property type="term" value="F:molybdate ion transmembrane transporter activity"/>
    <property type="evidence" value="ECO:0007669"/>
    <property type="project" value="InterPro"/>
</dbReference>
<keyword evidence="13" id="KW-1185">Reference proteome</keyword>
<dbReference type="SUPFAM" id="SSF52540">
    <property type="entry name" value="P-loop containing nucleoside triphosphate hydrolases"/>
    <property type="match status" value="1"/>
</dbReference>
<dbReference type="NCBIfam" id="TIGR02142">
    <property type="entry name" value="modC_ABC"/>
    <property type="match status" value="1"/>
</dbReference>
<evidence type="ECO:0000256" key="7">
    <source>
        <dbReference type="ARBA" id="ARBA00022967"/>
    </source>
</evidence>
<dbReference type="GO" id="GO:0016020">
    <property type="term" value="C:membrane"/>
    <property type="evidence" value="ECO:0007669"/>
    <property type="project" value="InterPro"/>
</dbReference>
<protein>
    <submittedName>
        <fullName evidence="12">Molybdenum import ATP-binding protein ModC</fullName>
    </submittedName>
</protein>
<dbReference type="Pfam" id="PF03459">
    <property type="entry name" value="TOBE"/>
    <property type="match status" value="1"/>
</dbReference>
<evidence type="ECO:0000256" key="2">
    <source>
        <dbReference type="ARBA" id="ARBA00022475"/>
    </source>
</evidence>
<dbReference type="InterPro" id="IPR027417">
    <property type="entry name" value="P-loop_NTPase"/>
</dbReference>
<dbReference type="InterPro" id="IPR011868">
    <property type="entry name" value="ModC_ABC_ATP-bd"/>
</dbReference>
<dbReference type="GO" id="GO:0140359">
    <property type="term" value="F:ABC-type transporter activity"/>
    <property type="evidence" value="ECO:0007669"/>
    <property type="project" value="InterPro"/>
</dbReference>
<dbReference type="Gene3D" id="2.40.50.100">
    <property type="match status" value="1"/>
</dbReference>
<evidence type="ECO:0000256" key="4">
    <source>
        <dbReference type="ARBA" id="ARBA00022519"/>
    </source>
</evidence>
<dbReference type="PROSITE" id="PS51866">
    <property type="entry name" value="MOP"/>
    <property type="match status" value="1"/>
</dbReference>
<evidence type="ECO:0000256" key="9">
    <source>
        <dbReference type="PROSITE-ProRule" id="PRU01213"/>
    </source>
</evidence>
<dbReference type="Pfam" id="PF00005">
    <property type="entry name" value="ABC_tran"/>
    <property type="match status" value="1"/>
</dbReference>
<feature type="domain" description="Mop" evidence="11">
    <location>
        <begin position="295"/>
        <end position="362"/>
    </location>
</feature>
<evidence type="ECO:0000256" key="1">
    <source>
        <dbReference type="ARBA" id="ARBA00022448"/>
    </source>
</evidence>
<dbReference type="SUPFAM" id="SSF50331">
    <property type="entry name" value="MOP-like"/>
    <property type="match status" value="1"/>
</dbReference>
<dbReference type="InterPro" id="IPR005116">
    <property type="entry name" value="Transp-assoc_OB_typ1"/>
</dbReference>
<dbReference type="PROSITE" id="PS50893">
    <property type="entry name" value="ABC_TRANSPORTER_2"/>
    <property type="match status" value="1"/>
</dbReference>
<accession>A0A9W6MN80</accession>
<dbReference type="InterPro" id="IPR003593">
    <property type="entry name" value="AAA+_ATPase"/>
</dbReference>
<dbReference type="InterPro" id="IPR003439">
    <property type="entry name" value="ABC_transporter-like_ATP-bd"/>
</dbReference>